<protein>
    <submittedName>
        <fullName evidence="2">Uncharacterized protein</fullName>
    </submittedName>
</protein>
<accession>A0A9W7B0B8</accession>
<organism evidence="2 3">
    <name type="scientific">Triparma laevis f. inornata</name>
    <dbReference type="NCBI Taxonomy" id="1714386"/>
    <lineage>
        <taxon>Eukaryota</taxon>
        <taxon>Sar</taxon>
        <taxon>Stramenopiles</taxon>
        <taxon>Ochrophyta</taxon>
        <taxon>Bolidophyceae</taxon>
        <taxon>Parmales</taxon>
        <taxon>Triparmaceae</taxon>
        <taxon>Triparma</taxon>
    </lineage>
</organism>
<feature type="compositionally biased region" description="Basic and acidic residues" evidence="1">
    <location>
        <begin position="1"/>
        <end position="22"/>
    </location>
</feature>
<gene>
    <name evidence="2" type="ORF">TL16_g07334</name>
</gene>
<proteinExistence type="predicted"/>
<dbReference type="Proteomes" id="UP001162640">
    <property type="component" value="Unassembled WGS sequence"/>
</dbReference>
<feature type="region of interest" description="Disordered" evidence="1">
    <location>
        <begin position="1"/>
        <end position="23"/>
    </location>
</feature>
<evidence type="ECO:0000313" key="2">
    <source>
        <dbReference type="EMBL" id="GMH77215.1"/>
    </source>
</evidence>
<comment type="caution">
    <text evidence="2">The sequence shown here is derived from an EMBL/GenBank/DDBJ whole genome shotgun (WGS) entry which is preliminary data.</text>
</comment>
<dbReference type="AlphaFoldDB" id="A0A9W7B0B8"/>
<reference evidence="3" key="1">
    <citation type="journal article" date="2023" name="Commun. Biol.">
        <title>Genome analysis of Parmales, the sister group of diatoms, reveals the evolutionary specialization of diatoms from phago-mixotrophs to photoautotrophs.</title>
        <authorList>
            <person name="Ban H."/>
            <person name="Sato S."/>
            <person name="Yoshikawa S."/>
            <person name="Yamada K."/>
            <person name="Nakamura Y."/>
            <person name="Ichinomiya M."/>
            <person name="Sato N."/>
            <person name="Blanc-Mathieu R."/>
            <person name="Endo H."/>
            <person name="Kuwata A."/>
            <person name="Ogata H."/>
        </authorList>
    </citation>
    <scope>NUCLEOTIDE SEQUENCE [LARGE SCALE GENOMIC DNA]</scope>
</reference>
<evidence type="ECO:0000313" key="3">
    <source>
        <dbReference type="Proteomes" id="UP001162640"/>
    </source>
</evidence>
<evidence type="ECO:0000256" key="1">
    <source>
        <dbReference type="SAM" id="MobiDB-lite"/>
    </source>
</evidence>
<sequence>MMESKDFKKQMKKLEKDPHYKAAMDQASKAFEDPRTAGMMTAKAEQMIREGGAQLDKVSVEERNAMS</sequence>
<name>A0A9W7B0B8_9STRA</name>
<dbReference type="EMBL" id="BLQM01000231">
    <property type="protein sequence ID" value="GMH77215.1"/>
    <property type="molecule type" value="Genomic_DNA"/>
</dbReference>